<feature type="domain" description="NAD(P)-binding" evidence="1">
    <location>
        <begin position="10"/>
        <end position="193"/>
    </location>
</feature>
<keyword evidence="3" id="KW-1185">Reference proteome</keyword>
<protein>
    <submittedName>
        <fullName evidence="2">NAD(P)-binding protein</fullName>
    </submittedName>
</protein>
<dbReference type="InterPro" id="IPR036291">
    <property type="entry name" value="NAD(P)-bd_dom_sf"/>
</dbReference>
<dbReference type="PANTHER" id="PTHR43162">
    <property type="match status" value="1"/>
</dbReference>
<dbReference type="InterPro" id="IPR051604">
    <property type="entry name" value="Ergot_Alk_Oxidoreductase"/>
</dbReference>
<dbReference type="Gene3D" id="3.40.50.720">
    <property type="entry name" value="NAD(P)-binding Rossmann-like Domain"/>
    <property type="match status" value="1"/>
</dbReference>
<gene>
    <name evidence="2" type="ORF">M427DRAFT_154853</name>
</gene>
<name>A0A139AHD4_GONPJ</name>
<evidence type="ECO:0000313" key="3">
    <source>
        <dbReference type="Proteomes" id="UP000070544"/>
    </source>
</evidence>
<reference evidence="2 3" key="1">
    <citation type="journal article" date="2015" name="Genome Biol. Evol.">
        <title>Phylogenomic analyses indicate that early fungi evolved digesting cell walls of algal ancestors of land plants.</title>
        <authorList>
            <person name="Chang Y."/>
            <person name="Wang S."/>
            <person name="Sekimoto S."/>
            <person name="Aerts A.L."/>
            <person name="Choi C."/>
            <person name="Clum A."/>
            <person name="LaButti K.M."/>
            <person name="Lindquist E.A."/>
            <person name="Yee Ngan C."/>
            <person name="Ohm R.A."/>
            <person name="Salamov A.A."/>
            <person name="Grigoriev I.V."/>
            <person name="Spatafora J.W."/>
            <person name="Berbee M.L."/>
        </authorList>
    </citation>
    <scope>NUCLEOTIDE SEQUENCE [LARGE SCALE GENOMIC DNA]</scope>
    <source>
        <strain evidence="2 3">JEL478</strain>
    </source>
</reference>
<dbReference type="OMA" id="MGRWHHE"/>
<accession>A0A139AHD4</accession>
<organism evidence="2 3">
    <name type="scientific">Gonapodya prolifera (strain JEL478)</name>
    <name type="common">Monoblepharis prolifera</name>
    <dbReference type="NCBI Taxonomy" id="1344416"/>
    <lineage>
        <taxon>Eukaryota</taxon>
        <taxon>Fungi</taxon>
        <taxon>Fungi incertae sedis</taxon>
        <taxon>Chytridiomycota</taxon>
        <taxon>Chytridiomycota incertae sedis</taxon>
        <taxon>Monoblepharidomycetes</taxon>
        <taxon>Monoblepharidales</taxon>
        <taxon>Gonapodyaceae</taxon>
        <taxon>Gonapodya</taxon>
    </lineage>
</organism>
<proteinExistence type="predicted"/>
<dbReference type="PANTHER" id="PTHR43162:SF1">
    <property type="entry name" value="PRESTALK A DIFFERENTIATION PROTEIN A"/>
    <property type="match status" value="1"/>
</dbReference>
<dbReference type="OrthoDB" id="10254221at2759"/>
<evidence type="ECO:0000259" key="1">
    <source>
        <dbReference type="Pfam" id="PF13460"/>
    </source>
</evidence>
<dbReference type="STRING" id="1344416.A0A139AHD4"/>
<sequence length="302" mass="32037">MTGNRIFLTGATGKIGQHLLRILCDKGAHVTAFVRNPEKLSALGLPVKVAVGDVNDIQTFEKAIPGHTHLFILSAYDTRHEAALVSAALKVAPTLVHVVKLSAFGASASADPGTVTALHGKAELEIAETLKAHGKEGTVAVTYLRPNDFMDNTLVYDAPSIKAESTVYGNYGDSAIGSISAWDVANVAAVVLTSGEDERAKYAGLGLSLTGPRAVTAAEKCAIVTQVIGKEVTYVDVGDAGFYQAILPEMGPFIAYGVMQLGQLFRLTFANNRFTTGTVEIITGQKPKSWEEFLQENKAALM</sequence>
<evidence type="ECO:0000313" key="2">
    <source>
        <dbReference type="EMBL" id="KXS16138.1"/>
    </source>
</evidence>
<dbReference type="AlphaFoldDB" id="A0A139AHD4"/>
<dbReference type="EMBL" id="KQ965756">
    <property type="protein sequence ID" value="KXS16138.1"/>
    <property type="molecule type" value="Genomic_DNA"/>
</dbReference>
<dbReference type="SUPFAM" id="SSF51735">
    <property type="entry name" value="NAD(P)-binding Rossmann-fold domains"/>
    <property type="match status" value="1"/>
</dbReference>
<dbReference type="Gene3D" id="3.90.25.10">
    <property type="entry name" value="UDP-galactose 4-epimerase, domain 1"/>
    <property type="match status" value="1"/>
</dbReference>
<dbReference type="InterPro" id="IPR016040">
    <property type="entry name" value="NAD(P)-bd_dom"/>
</dbReference>
<dbReference type="Pfam" id="PF13460">
    <property type="entry name" value="NAD_binding_10"/>
    <property type="match status" value="1"/>
</dbReference>
<dbReference type="Proteomes" id="UP000070544">
    <property type="component" value="Unassembled WGS sequence"/>
</dbReference>